<name>A0A183L703_9TREM</name>
<evidence type="ECO:0000256" key="1">
    <source>
        <dbReference type="ARBA" id="ARBA00022679"/>
    </source>
</evidence>
<dbReference type="GO" id="GO:0019205">
    <property type="term" value="F:nucleobase-containing compound kinase activity"/>
    <property type="evidence" value="ECO:0007669"/>
    <property type="project" value="InterPro"/>
</dbReference>
<evidence type="ECO:0000256" key="3">
    <source>
        <dbReference type="ARBA" id="ARBA00022777"/>
    </source>
</evidence>
<keyword evidence="5" id="KW-0812">Transmembrane</keyword>
<reference evidence="6" key="1">
    <citation type="submission" date="2016-06" db="UniProtKB">
        <authorList>
            <consortium name="WormBaseParasite"/>
        </authorList>
    </citation>
    <scope>IDENTIFICATION</scope>
</reference>
<dbReference type="Gene3D" id="3.40.50.300">
    <property type="entry name" value="P-loop containing nucleotide triphosphate hydrolases"/>
    <property type="match status" value="1"/>
</dbReference>
<protein>
    <submittedName>
        <fullName evidence="6">Nucleoside-diphosphate kinase</fullName>
    </submittedName>
</protein>
<evidence type="ECO:0000256" key="5">
    <source>
        <dbReference type="SAM" id="Phobius"/>
    </source>
</evidence>
<proteinExistence type="inferred from homology"/>
<keyword evidence="5" id="KW-1133">Transmembrane helix</keyword>
<keyword evidence="5" id="KW-0472">Membrane</keyword>
<evidence type="ECO:0000256" key="2">
    <source>
        <dbReference type="ARBA" id="ARBA00022741"/>
    </source>
</evidence>
<dbReference type="CDD" id="cd01428">
    <property type="entry name" value="ADK"/>
    <property type="match status" value="1"/>
</dbReference>
<dbReference type="SUPFAM" id="SSF52540">
    <property type="entry name" value="P-loop containing nucleoside triphosphate hydrolases"/>
    <property type="match status" value="1"/>
</dbReference>
<keyword evidence="1 4" id="KW-0808">Transferase</keyword>
<feature type="transmembrane region" description="Helical" evidence="5">
    <location>
        <begin position="55"/>
        <end position="73"/>
    </location>
</feature>
<accession>A0A183L703</accession>
<dbReference type="WBParaSite" id="SCUD_0002312601-mRNA-1">
    <property type="protein sequence ID" value="SCUD_0002312601-mRNA-1"/>
    <property type="gene ID" value="SCUD_0002312601"/>
</dbReference>
<dbReference type="PANTHER" id="PTHR23359">
    <property type="entry name" value="NUCLEOTIDE KINASE"/>
    <property type="match status" value="1"/>
</dbReference>
<organism evidence="6">
    <name type="scientific">Schistosoma curassoni</name>
    <dbReference type="NCBI Taxonomy" id="6186"/>
    <lineage>
        <taxon>Eukaryota</taxon>
        <taxon>Metazoa</taxon>
        <taxon>Spiralia</taxon>
        <taxon>Lophotrochozoa</taxon>
        <taxon>Platyhelminthes</taxon>
        <taxon>Trematoda</taxon>
        <taxon>Digenea</taxon>
        <taxon>Strigeidida</taxon>
        <taxon>Schistosomatoidea</taxon>
        <taxon>Schistosomatidae</taxon>
        <taxon>Schistosoma</taxon>
    </lineage>
</organism>
<dbReference type="PRINTS" id="PR00094">
    <property type="entry name" value="ADENYLTKNASE"/>
</dbReference>
<dbReference type="GO" id="GO:0005524">
    <property type="term" value="F:ATP binding"/>
    <property type="evidence" value="ECO:0007669"/>
    <property type="project" value="InterPro"/>
</dbReference>
<evidence type="ECO:0000256" key="4">
    <source>
        <dbReference type="RuleBase" id="RU003330"/>
    </source>
</evidence>
<comment type="similarity">
    <text evidence="4">Belongs to the adenylate kinase family.</text>
</comment>
<dbReference type="Pfam" id="PF00406">
    <property type="entry name" value="ADK"/>
    <property type="match status" value="1"/>
</dbReference>
<evidence type="ECO:0000313" key="6">
    <source>
        <dbReference type="WBParaSite" id="SCUD_0002312601-mRNA-1"/>
    </source>
</evidence>
<dbReference type="GO" id="GO:0006139">
    <property type="term" value="P:nucleobase-containing compound metabolic process"/>
    <property type="evidence" value="ECO:0007669"/>
    <property type="project" value="InterPro"/>
</dbReference>
<keyword evidence="2" id="KW-0547">Nucleotide-binding</keyword>
<dbReference type="AlphaFoldDB" id="A0A183L703"/>
<dbReference type="InterPro" id="IPR027417">
    <property type="entry name" value="P-loop_NTPase"/>
</dbReference>
<dbReference type="InterPro" id="IPR000850">
    <property type="entry name" value="Adenylat/UMP-CMP_kin"/>
</dbReference>
<dbReference type="STRING" id="6186.A0A183L703"/>
<keyword evidence="3 4" id="KW-0418">Kinase</keyword>
<sequence length="82" mass="9188">LQKGGPGSGKGTQCEKLVQKFHFNHLSSGDLLRAEVQSGSPKGKELKAMMERGELVPLVSYKVYQILIIIFVISHRVKKLYF</sequence>